<dbReference type="Proteomes" id="UP000027138">
    <property type="component" value="Unassembled WGS sequence"/>
</dbReference>
<reference evidence="2 3" key="1">
    <citation type="journal article" date="2014" name="PLoS ONE">
        <title>Global Analysis of Gene Expression Profiles in Physic Nut (Jatropha curcas L.) Seedlings Exposed to Salt Stress.</title>
        <authorList>
            <person name="Zhang L."/>
            <person name="Zhang C."/>
            <person name="Wu P."/>
            <person name="Chen Y."/>
            <person name="Li M."/>
            <person name="Jiang H."/>
            <person name="Wu G."/>
        </authorList>
    </citation>
    <scope>NUCLEOTIDE SEQUENCE [LARGE SCALE GENOMIC DNA]</scope>
    <source>
        <strain evidence="3">cv. GZQX0401</strain>
        <tissue evidence="2">Young leaves</tissue>
    </source>
</reference>
<dbReference type="AlphaFoldDB" id="A0A067KS80"/>
<dbReference type="EMBL" id="KK914379">
    <property type="protein sequence ID" value="KDP37843.1"/>
    <property type="molecule type" value="Genomic_DNA"/>
</dbReference>
<evidence type="ECO:0000313" key="2">
    <source>
        <dbReference type="EMBL" id="KDP37843.1"/>
    </source>
</evidence>
<feature type="region of interest" description="Disordered" evidence="1">
    <location>
        <begin position="49"/>
        <end position="75"/>
    </location>
</feature>
<keyword evidence="3" id="KW-1185">Reference proteome</keyword>
<evidence type="ECO:0000256" key="1">
    <source>
        <dbReference type="SAM" id="MobiDB-lite"/>
    </source>
</evidence>
<sequence length="102" mass="11532">MEASLFDPCMITNQVEVDPTSLIQPIQARLQNWYLEERVEQFTSLLPEPESKSYAELESESRSKSSLVSSESSESSLLELGDLSVELDVDADHDTFITNEKF</sequence>
<gene>
    <name evidence="2" type="ORF">JCGZ_06398</name>
</gene>
<name>A0A067KS80_JATCU</name>
<accession>A0A067KS80</accession>
<proteinExistence type="predicted"/>
<protein>
    <submittedName>
        <fullName evidence="2">Uncharacterized protein</fullName>
    </submittedName>
</protein>
<feature type="compositionally biased region" description="Low complexity" evidence="1">
    <location>
        <begin position="64"/>
        <end position="75"/>
    </location>
</feature>
<organism evidence="2 3">
    <name type="scientific">Jatropha curcas</name>
    <name type="common">Barbados nut</name>
    <dbReference type="NCBI Taxonomy" id="180498"/>
    <lineage>
        <taxon>Eukaryota</taxon>
        <taxon>Viridiplantae</taxon>
        <taxon>Streptophyta</taxon>
        <taxon>Embryophyta</taxon>
        <taxon>Tracheophyta</taxon>
        <taxon>Spermatophyta</taxon>
        <taxon>Magnoliopsida</taxon>
        <taxon>eudicotyledons</taxon>
        <taxon>Gunneridae</taxon>
        <taxon>Pentapetalae</taxon>
        <taxon>rosids</taxon>
        <taxon>fabids</taxon>
        <taxon>Malpighiales</taxon>
        <taxon>Euphorbiaceae</taxon>
        <taxon>Crotonoideae</taxon>
        <taxon>Jatropheae</taxon>
        <taxon>Jatropha</taxon>
    </lineage>
</organism>
<feature type="compositionally biased region" description="Basic and acidic residues" evidence="1">
    <location>
        <begin position="49"/>
        <end position="63"/>
    </location>
</feature>
<evidence type="ECO:0000313" key="3">
    <source>
        <dbReference type="Proteomes" id="UP000027138"/>
    </source>
</evidence>